<feature type="signal peptide" evidence="1">
    <location>
        <begin position="1"/>
        <end position="26"/>
    </location>
</feature>
<evidence type="ECO:0000256" key="1">
    <source>
        <dbReference type="SAM" id="SignalP"/>
    </source>
</evidence>
<organism evidence="2 3">
    <name type="scientific">Cnephaeus nilssonii</name>
    <name type="common">Northern bat</name>
    <name type="synonym">Eptesicus nilssonii</name>
    <dbReference type="NCBI Taxonomy" id="3371016"/>
    <lineage>
        <taxon>Eukaryota</taxon>
        <taxon>Metazoa</taxon>
        <taxon>Chordata</taxon>
        <taxon>Craniata</taxon>
        <taxon>Vertebrata</taxon>
        <taxon>Euteleostomi</taxon>
        <taxon>Mammalia</taxon>
        <taxon>Eutheria</taxon>
        <taxon>Laurasiatheria</taxon>
        <taxon>Chiroptera</taxon>
        <taxon>Yangochiroptera</taxon>
        <taxon>Vespertilionidae</taxon>
        <taxon>Cnephaeus</taxon>
    </lineage>
</organism>
<feature type="chain" id="PRO_5041324047" evidence="1">
    <location>
        <begin position="27"/>
        <end position="197"/>
    </location>
</feature>
<protein>
    <submittedName>
        <fullName evidence="2">Uncharacterized protein</fullName>
    </submittedName>
</protein>
<accession>A0AA40LTR9</accession>
<dbReference type="Proteomes" id="UP001177744">
    <property type="component" value="Unassembled WGS sequence"/>
</dbReference>
<evidence type="ECO:0000313" key="3">
    <source>
        <dbReference type="Proteomes" id="UP001177744"/>
    </source>
</evidence>
<gene>
    <name evidence="2" type="ORF">QTO34_016098</name>
</gene>
<dbReference type="AlphaFoldDB" id="A0AA40LTR9"/>
<dbReference type="EMBL" id="JAULJE010000005">
    <property type="protein sequence ID" value="KAK1343319.1"/>
    <property type="molecule type" value="Genomic_DNA"/>
</dbReference>
<reference evidence="2" key="1">
    <citation type="submission" date="2023-06" db="EMBL/GenBank/DDBJ databases">
        <title>Reference genome for the Northern bat (Eptesicus nilssonii), a most northern bat species.</title>
        <authorList>
            <person name="Laine V.N."/>
            <person name="Pulliainen A.T."/>
            <person name="Lilley T.M."/>
        </authorList>
    </citation>
    <scope>NUCLEOTIDE SEQUENCE</scope>
    <source>
        <strain evidence="2">BLF_Eptnil</strain>
        <tissue evidence="2">Kidney</tissue>
    </source>
</reference>
<sequence>MLLKICLMSLCRVLPWAVLKFAAATGATCIAGHFTSQIQLPPGALIPGLTTSLSHRLLSAMWTSSALQQQGLTPGQCADAELEILHMHGTVSPGLANGLWEVQQVLPKQGYVDHKVHHPVTIAKFIVLPGNELDKVVIEGNASPSIADEGVRVTVKVAGDNLVLSTAYDALEGALDPCYFLDVIIFGNFLQAAGCGN</sequence>
<proteinExistence type="predicted"/>
<comment type="caution">
    <text evidence="2">The sequence shown here is derived from an EMBL/GenBank/DDBJ whole genome shotgun (WGS) entry which is preliminary data.</text>
</comment>
<name>A0AA40LTR9_CNENI</name>
<keyword evidence="1" id="KW-0732">Signal</keyword>
<evidence type="ECO:0000313" key="2">
    <source>
        <dbReference type="EMBL" id="KAK1343319.1"/>
    </source>
</evidence>
<keyword evidence="3" id="KW-1185">Reference proteome</keyword>